<dbReference type="Proteomes" id="UP000054717">
    <property type="component" value="Unassembled WGS sequence"/>
</dbReference>
<evidence type="ECO:0000313" key="2">
    <source>
        <dbReference type="EMBL" id="SAL71708.1"/>
    </source>
</evidence>
<evidence type="ECO:0000313" key="1">
    <source>
        <dbReference type="EMBL" id="SAL70949.1"/>
    </source>
</evidence>
<organism evidence="1 3">
    <name type="scientific">Caballeronia telluris</name>
    <dbReference type="NCBI Taxonomy" id="326475"/>
    <lineage>
        <taxon>Bacteria</taxon>
        <taxon>Pseudomonadati</taxon>
        <taxon>Pseudomonadota</taxon>
        <taxon>Betaproteobacteria</taxon>
        <taxon>Burkholderiales</taxon>
        <taxon>Burkholderiaceae</taxon>
        <taxon>Caballeronia</taxon>
    </lineage>
</organism>
<accession>A0A158JR88</accession>
<dbReference type="EMBL" id="FCNZ02000019">
    <property type="protein sequence ID" value="SAL70949.1"/>
    <property type="molecule type" value="Genomic_DNA"/>
</dbReference>
<evidence type="ECO:0000313" key="3">
    <source>
        <dbReference type="Proteomes" id="UP000054717"/>
    </source>
</evidence>
<dbReference type="EMBL" id="FCNZ02000019">
    <property type="protein sequence ID" value="SAL71708.1"/>
    <property type="molecule type" value="Genomic_DNA"/>
</dbReference>
<gene>
    <name evidence="1" type="ORF">AWB66_04477</name>
    <name evidence="2" type="ORF">AWB66_04580</name>
</gene>
<dbReference type="AlphaFoldDB" id="A0A158JR88"/>
<keyword evidence="3" id="KW-1185">Reference proteome</keyword>
<name>A0A158JR88_9BURK</name>
<sequence length="43" mass="4381">MASGVTSSVVSTPDHSGLLFDGAKTPRFTQVVDTALADLTSVT</sequence>
<proteinExistence type="predicted"/>
<protein>
    <submittedName>
        <fullName evidence="1">Uncharacterized protein</fullName>
    </submittedName>
</protein>
<reference evidence="1 3" key="1">
    <citation type="submission" date="2016-01" db="EMBL/GenBank/DDBJ databases">
        <authorList>
            <person name="Oliw E.H."/>
        </authorList>
    </citation>
    <scope>NUCLEOTIDE SEQUENCE [LARGE SCALE GENOMIC DNA]</scope>
    <source>
        <strain evidence="1">LMG 22936</strain>
    </source>
</reference>